<protein>
    <recommendedName>
        <fullName evidence="3">Exo-alpha-sialidase</fullName>
    </recommendedName>
</protein>
<organism evidence="1 2">
    <name type="scientific">Massilia soli</name>
    <dbReference type="NCBI Taxonomy" id="2792854"/>
    <lineage>
        <taxon>Bacteria</taxon>
        <taxon>Pseudomonadati</taxon>
        <taxon>Pseudomonadota</taxon>
        <taxon>Betaproteobacteria</taxon>
        <taxon>Burkholderiales</taxon>
        <taxon>Oxalobacteraceae</taxon>
        <taxon>Telluria group</taxon>
        <taxon>Massilia</taxon>
    </lineage>
</organism>
<evidence type="ECO:0000313" key="1">
    <source>
        <dbReference type="EMBL" id="MBZ2209742.1"/>
    </source>
</evidence>
<dbReference type="InterPro" id="IPR015943">
    <property type="entry name" value="WD40/YVTN_repeat-like_dom_sf"/>
</dbReference>
<keyword evidence="2" id="KW-1185">Reference proteome</keyword>
<comment type="caution">
    <text evidence="1">The sequence shown here is derived from an EMBL/GenBank/DDBJ whole genome shotgun (WGS) entry which is preliminary data.</text>
</comment>
<proteinExistence type="predicted"/>
<dbReference type="PROSITE" id="PS51257">
    <property type="entry name" value="PROKAR_LIPOPROTEIN"/>
    <property type="match status" value="1"/>
</dbReference>
<dbReference type="RefSeq" id="WP_223470329.1">
    <property type="nucleotide sequence ID" value="NZ_JAFBIL020000009.1"/>
</dbReference>
<dbReference type="SUPFAM" id="SSF110296">
    <property type="entry name" value="Oligoxyloglucan reducing end-specific cellobiohydrolase"/>
    <property type="match status" value="1"/>
</dbReference>
<gene>
    <name evidence="1" type="ORF">I4X03_020960</name>
</gene>
<evidence type="ECO:0000313" key="2">
    <source>
        <dbReference type="Proteomes" id="UP000809349"/>
    </source>
</evidence>
<evidence type="ECO:0008006" key="3">
    <source>
        <dbReference type="Google" id="ProtNLM"/>
    </source>
</evidence>
<sequence length="399" mass="42864">MIRRQAFFSTAISIAILMLAGCGGEPIFVAAPVTRIDVLASHARGMENIVFHDGSAYIGMSNSATEGTAVVRTGLPVSVASQWNTVALGNCRIGPFGGNAPQRAPALRPLGDTLWLFQPWYDDAGAGAEHALCALNQAGTSFVAQDQSLRACYEQYCYTLWMDELKMVGSRLYSNAGAGQNLFVSDNKAASWRVLLGQFDAMTCYHQAFHVVGDRLLVGGECPLDMAYLRAYRLSADGSRLASQTELPVAVPALENRNIQFIDAIAGTQRVFAGVEGGLLRSDDGGTTFKFVIRHPAEGGTMYPYVQKFLSLKNKPNVIVVGGFDKANARAYLAWSADGGDNWTNLSSLLPGYNRAPNDASLSGQVTSLVEDPQGRVLLTLNEDETAKGKLIQLTLGKP</sequence>
<reference evidence="1 2" key="2">
    <citation type="submission" date="2021-08" db="EMBL/GenBank/DDBJ databases">
        <title>Massilia sp. R798.</title>
        <authorList>
            <person name="Baek J.H."/>
            <person name="Jung H.S."/>
            <person name="Kim K.R."/>
            <person name="Jeon C.O."/>
        </authorList>
    </citation>
    <scope>NUCLEOTIDE SEQUENCE [LARGE SCALE GENOMIC DNA]</scope>
    <source>
        <strain evidence="1 2">R798</strain>
    </source>
</reference>
<reference evidence="1 2" key="1">
    <citation type="submission" date="2021-01" db="EMBL/GenBank/DDBJ databases">
        <authorList>
            <person name="Ruan W."/>
            <person name="Khan S.A."/>
            <person name="Jeon C.O."/>
        </authorList>
    </citation>
    <scope>NUCLEOTIDE SEQUENCE [LARGE SCALE GENOMIC DNA]</scope>
    <source>
        <strain evidence="1 2">R798</strain>
    </source>
</reference>
<dbReference type="Gene3D" id="2.130.10.10">
    <property type="entry name" value="YVTN repeat-like/Quinoprotein amine dehydrogenase"/>
    <property type="match status" value="1"/>
</dbReference>
<dbReference type="EMBL" id="JAFBIL020000009">
    <property type="protein sequence ID" value="MBZ2209742.1"/>
    <property type="molecule type" value="Genomic_DNA"/>
</dbReference>
<dbReference type="Proteomes" id="UP000809349">
    <property type="component" value="Unassembled WGS sequence"/>
</dbReference>
<accession>A0ABS7SUY4</accession>
<name>A0ABS7SUY4_9BURK</name>